<dbReference type="RefSeq" id="WP_373286625.1">
    <property type="nucleotide sequence ID" value="NZ_BMNP01000011.1"/>
</dbReference>
<dbReference type="Gene3D" id="2.60.40.10">
    <property type="entry name" value="Immunoglobulins"/>
    <property type="match status" value="2"/>
</dbReference>
<dbReference type="InterPro" id="IPR032693">
    <property type="entry name" value="YtkA-like_dom"/>
</dbReference>
<dbReference type="PROSITE" id="PS51257">
    <property type="entry name" value="PROKAR_LIPOPROTEIN"/>
    <property type="match status" value="1"/>
</dbReference>
<evidence type="ECO:0000259" key="2">
    <source>
        <dbReference type="Pfam" id="PF13115"/>
    </source>
</evidence>
<dbReference type="InterPro" id="IPR013783">
    <property type="entry name" value="Ig-like_fold"/>
</dbReference>
<protein>
    <recommendedName>
        <fullName evidence="2">YtkA-like domain-containing protein</fullName>
    </recommendedName>
</protein>
<comment type="caution">
    <text evidence="3">The sequence shown here is derived from an EMBL/GenBank/DDBJ whole genome shotgun (WGS) entry which is preliminary data.</text>
</comment>
<evidence type="ECO:0000313" key="4">
    <source>
        <dbReference type="Proteomes" id="UP000559598"/>
    </source>
</evidence>
<feature type="domain" description="YtkA-like" evidence="2">
    <location>
        <begin position="31"/>
        <end position="107"/>
    </location>
</feature>
<reference evidence="3 4" key="1">
    <citation type="submission" date="2020-08" db="EMBL/GenBank/DDBJ databases">
        <title>Genomic Encyclopedia of Type Strains, Phase IV (KMG-IV): sequencing the most valuable type-strain genomes for metagenomic binning, comparative biology and taxonomic classification.</title>
        <authorList>
            <person name="Goeker M."/>
        </authorList>
    </citation>
    <scope>NUCLEOTIDE SEQUENCE [LARGE SCALE GENOMIC DNA]</scope>
    <source>
        <strain evidence="3 4">DSM 17075</strain>
    </source>
</reference>
<keyword evidence="4" id="KW-1185">Reference proteome</keyword>
<proteinExistence type="predicted"/>
<evidence type="ECO:0000313" key="3">
    <source>
        <dbReference type="EMBL" id="MBB4074220.1"/>
    </source>
</evidence>
<dbReference type="Pfam" id="PF13115">
    <property type="entry name" value="YtkA"/>
    <property type="match status" value="2"/>
</dbReference>
<dbReference type="EMBL" id="JACIDE010000012">
    <property type="protein sequence ID" value="MBB4074220.1"/>
    <property type="molecule type" value="Genomic_DNA"/>
</dbReference>
<feature type="chain" id="PRO_5039084487" description="YtkA-like domain-containing protein" evidence="1">
    <location>
        <begin position="27"/>
        <end position="236"/>
    </location>
</feature>
<organism evidence="3 4">
    <name type="scientific">Anoxybacteroides voinovskiense</name>
    <dbReference type="NCBI Taxonomy" id="230470"/>
    <lineage>
        <taxon>Bacteria</taxon>
        <taxon>Bacillati</taxon>
        <taxon>Bacillota</taxon>
        <taxon>Bacilli</taxon>
        <taxon>Bacillales</taxon>
        <taxon>Anoxybacillaceae</taxon>
        <taxon>Anoxybacteroides</taxon>
    </lineage>
</organism>
<sequence length="236" mass="26559">MKRKMFFFLASFALILIAACSHTEHGEEQAILNVKIETKSPIDVNKATEISCLVTYGNEKVDDADEVKFEIWKQGSEKHEMLQAKNKGNGKYAVTKTFTEAGTYSIVAHVTARNMHNMPKTDIVVGNPSASATEHDQHDHSSDDVMIMLMKQSYEANKQAELVAHVTHDNTPLVGTDVHFEIWKGKGKHEFIKATEKGKGEYETTTTFKEKGTYVVKVHVETKDLHEHQVEQVTVQ</sequence>
<name>A0A840DMR6_9BACL</name>
<feature type="signal peptide" evidence="1">
    <location>
        <begin position="1"/>
        <end position="26"/>
    </location>
</feature>
<feature type="domain" description="YtkA-like" evidence="2">
    <location>
        <begin position="141"/>
        <end position="219"/>
    </location>
</feature>
<gene>
    <name evidence="3" type="ORF">GGR02_001985</name>
</gene>
<accession>A0A840DMR6</accession>
<keyword evidence="1" id="KW-0732">Signal</keyword>
<dbReference type="AlphaFoldDB" id="A0A840DMR6"/>
<dbReference type="Proteomes" id="UP000559598">
    <property type="component" value="Unassembled WGS sequence"/>
</dbReference>
<evidence type="ECO:0000256" key="1">
    <source>
        <dbReference type="SAM" id="SignalP"/>
    </source>
</evidence>